<protein>
    <submittedName>
        <fullName evidence="1">Uncharacterized protein</fullName>
    </submittedName>
</protein>
<name>A0A517Q0N2_9PLAN</name>
<accession>A0A517Q0N2</accession>
<dbReference type="Proteomes" id="UP000315647">
    <property type="component" value="Chromosome"/>
</dbReference>
<evidence type="ECO:0000313" key="1">
    <source>
        <dbReference type="EMBL" id="QDT25198.1"/>
    </source>
</evidence>
<sequence>MWRFILITGILVIAQVAGNKAGMAQEFRIRTTVYHHQPQVDPTIVSRSVSIFHAEKVYDHVDGLGEVTIFDPVRKRLVILNESRMIKAVINFDEIKNVLNVAHHQTQEYIHDQIKTKGALGETIASQLQFQLDPKFDIQFENSKNQLTLDSQLITYRVQCVPPDQQDAVETYLRFADWMARLNYVLHPYTLHPASRITLNEELRARKLLPIEVELQTRMEDQLHLRAEHKIHWKLDHKDRGLIHHWETLRKNKDVNSITLQEYLRNQFVNLRK</sequence>
<organism evidence="1 2">
    <name type="scientific">Gimesia panareensis</name>
    <dbReference type="NCBI Taxonomy" id="2527978"/>
    <lineage>
        <taxon>Bacteria</taxon>
        <taxon>Pseudomonadati</taxon>
        <taxon>Planctomycetota</taxon>
        <taxon>Planctomycetia</taxon>
        <taxon>Planctomycetales</taxon>
        <taxon>Planctomycetaceae</taxon>
        <taxon>Gimesia</taxon>
    </lineage>
</organism>
<keyword evidence="2" id="KW-1185">Reference proteome</keyword>
<dbReference type="AlphaFoldDB" id="A0A517Q0N2"/>
<gene>
    <name evidence="1" type="ORF">Enr10x_04930</name>
</gene>
<proteinExistence type="predicted"/>
<reference evidence="1 2" key="1">
    <citation type="submission" date="2019-03" db="EMBL/GenBank/DDBJ databases">
        <title>Deep-cultivation of Planctomycetes and their phenomic and genomic characterization uncovers novel biology.</title>
        <authorList>
            <person name="Wiegand S."/>
            <person name="Jogler M."/>
            <person name="Boedeker C."/>
            <person name="Pinto D."/>
            <person name="Vollmers J."/>
            <person name="Rivas-Marin E."/>
            <person name="Kohn T."/>
            <person name="Peeters S.H."/>
            <person name="Heuer A."/>
            <person name="Rast P."/>
            <person name="Oberbeckmann S."/>
            <person name="Bunk B."/>
            <person name="Jeske O."/>
            <person name="Meyerdierks A."/>
            <person name="Storesund J.E."/>
            <person name="Kallscheuer N."/>
            <person name="Luecker S."/>
            <person name="Lage O.M."/>
            <person name="Pohl T."/>
            <person name="Merkel B.J."/>
            <person name="Hornburger P."/>
            <person name="Mueller R.-W."/>
            <person name="Bruemmer F."/>
            <person name="Labrenz M."/>
            <person name="Spormann A.M."/>
            <person name="Op den Camp H."/>
            <person name="Overmann J."/>
            <person name="Amann R."/>
            <person name="Jetten M.S.M."/>
            <person name="Mascher T."/>
            <person name="Medema M.H."/>
            <person name="Devos D.P."/>
            <person name="Kaster A.-K."/>
            <person name="Ovreas L."/>
            <person name="Rohde M."/>
            <person name="Galperin M.Y."/>
            <person name="Jogler C."/>
        </authorList>
    </citation>
    <scope>NUCLEOTIDE SEQUENCE [LARGE SCALE GENOMIC DNA]</scope>
    <source>
        <strain evidence="1 2">Enr10</strain>
    </source>
</reference>
<dbReference type="RefSeq" id="WP_145448036.1">
    <property type="nucleotide sequence ID" value="NZ_CP037421.1"/>
</dbReference>
<evidence type="ECO:0000313" key="2">
    <source>
        <dbReference type="Proteomes" id="UP000315647"/>
    </source>
</evidence>
<dbReference type="EMBL" id="CP037421">
    <property type="protein sequence ID" value="QDT25198.1"/>
    <property type="molecule type" value="Genomic_DNA"/>
</dbReference>